<sequence length="108" mass="11784">MTAPPGYLVPGLPVGSEGEDVLRLTRLVADLARYAGGTPPSVAELTDAPSIDDWAFVEDPSALRLSGRISGHPLIRGPTAVTSRIHGLDPNLRWVRTYSRLWRLGERR</sequence>
<accession>A0A1H0M5I1</accession>
<evidence type="ECO:0000313" key="1">
    <source>
        <dbReference type="EMBL" id="SDO75709.1"/>
    </source>
</evidence>
<evidence type="ECO:0000313" key="2">
    <source>
        <dbReference type="Proteomes" id="UP000198793"/>
    </source>
</evidence>
<keyword evidence="2" id="KW-1185">Reference proteome</keyword>
<dbReference type="EMBL" id="FNIT01000012">
    <property type="protein sequence ID" value="SDO75709.1"/>
    <property type="molecule type" value="Genomic_DNA"/>
</dbReference>
<reference evidence="1 2" key="1">
    <citation type="submission" date="2016-10" db="EMBL/GenBank/DDBJ databases">
        <authorList>
            <person name="de Groot N.N."/>
        </authorList>
    </citation>
    <scope>NUCLEOTIDE SEQUENCE [LARGE SCALE GENOMIC DNA]</scope>
    <source>
        <strain evidence="2">L7-484,KACC 16230,DSM 25025</strain>
    </source>
</reference>
<dbReference type="AlphaFoldDB" id="A0A1H0M5I1"/>
<dbReference type="OrthoDB" id="7870532at2"/>
<dbReference type="Proteomes" id="UP000198793">
    <property type="component" value="Unassembled WGS sequence"/>
</dbReference>
<organism evidence="1 2">
    <name type="scientific">Aureimonas jatrophae</name>
    <dbReference type="NCBI Taxonomy" id="1166073"/>
    <lineage>
        <taxon>Bacteria</taxon>
        <taxon>Pseudomonadati</taxon>
        <taxon>Pseudomonadota</taxon>
        <taxon>Alphaproteobacteria</taxon>
        <taxon>Hyphomicrobiales</taxon>
        <taxon>Aurantimonadaceae</taxon>
        <taxon>Aureimonas</taxon>
    </lineage>
</organism>
<dbReference type="InterPro" id="IPR046574">
    <property type="entry name" value="DUF6634"/>
</dbReference>
<name>A0A1H0M5I1_9HYPH</name>
<proteinExistence type="predicted"/>
<dbReference type="STRING" id="1166073.SAMN05192530_11278"/>
<gene>
    <name evidence="1" type="ORF">SAMN05192530_11278</name>
</gene>
<dbReference type="RefSeq" id="WP_090676581.1">
    <property type="nucleotide sequence ID" value="NZ_FNIT01000012.1"/>
</dbReference>
<dbReference type="Pfam" id="PF20339">
    <property type="entry name" value="DUF6634"/>
    <property type="match status" value="1"/>
</dbReference>
<protein>
    <submittedName>
        <fullName evidence="1">Uncharacterized protein</fullName>
    </submittedName>
</protein>